<dbReference type="EMBL" id="JAACXV010020018">
    <property type="protein sequence ID" value="KAF7263675.1"/>
    <property type="molecule type" value="Genomic_DNA"/>
</dbReference>
<feature type="region of interest" description="Disordered" evidence="1">
    <location>
        <begin position="50"/>
        <end position="71"/>
    </location>
</feature>
<keyword evidence="4" id="KW-1185">Reference proteome</keyword>
<proteinExistence type="predicted"/>
<dbReference type="AlphaFoldDB" id="A0A834HK38"/>
<protein>
    <submittedName>
        <fullName evidence="2">Uncharacterized protein</fullName>
    </submittedName>
</protein>
<comment type="caution">
    <text evidence="2">The sequence shown here is derived from an EMBL/GenBank/DDBJ whole genome shotgun (WGS) entry which is preliminary data.</text>
</comment>
<evidence type="ECO:0000313" key="3">
    <source>
        <dbReference type="EMBL" id="KAF7263675.1"/>
    </source>
</evidence>
<evidence type="ECO:0000256" key="1">
    <source>
        <dbReference type="SAM" id="MobiDB-lite"/>
    </source>
</evidence>
<evidence type="ECO:0000313" key="4">
    <source>
        <dbReference type="Proteomes" id="UP000625711"/>
    </source>
</evidence>
<name>A0A834HK38_RHYFE</name>
<reference evidence="2" key="1">
    <citation type="submission" date="2020-08" db="EMBL/GenBank/DDBJ databases">
        <title>Genome sequencing and assembly of the red palm weevil Rhynchophorus ferrugineus.</title>
        <authorList>
            <person name="Dias G.B."/>
            <person name="Bergman C.M."/>
            <person name="Manee M."/>
        </authorList>
    </citation>
    <scope>NUCLEOTIDE SEQUENCE</scope>
    <source>
        <strain evidence="2">AA-2017</strain>
        <tissue evidence="2">Whole larva</tissue>
    </source>
</reference>
<accession>A0A834HK38</accession>
<evidence type="ECO:0000313" key="2">
    <source>
        <dbReference type="EMBL" id="KAF7263645.1"/>
    </source>
</evidence>
<dbReference type="EMBL" id="JAACXV010020202">
    <property type="protein sequence ID" value="KAF7263645.1"/>
    <property type="molecule type" value="Genomic_DNA"/>
</dbReference>
<sequence>MHKYTPKDRTEIRLHANFQQYGTTADRSCSGRQQTSRIVENVALVRDSVAESPETSIQRRGSQLHPVHNSISPKIATERFRSTS</sequence>
<dbReference type="Proteomes" id="UP000625711">
    <property type="component" value="Unassembled WGS sequence"/>
</dbReference>
<organism evidence="2 4">
    <name type="scientific">Rhynchophorus ferrugineus</name>
    <name type="common">Red palm weevil</name>
    <name type="synonym">Curculio ferrugineus</name>
    <dbReference type="NCBI Taxonomy" id="354439"/>
    <lineage>
        <taxon>Eukaryota</taxon>
        <taxon>Metazoa</taxon>
        <taxon>Ecdysozoa</taxon>
        <taxon>Arthropoda</taxon>
        <taxon>Hexapoda</taxon>
        <taxon>Insecta</taxon>
        <taxon>Pterygota</taxon>
        <taxon>Neoptera</taxon>
        <taxon>Endopterygota</taxon>
        <taxon>Coleoptera</taxon>
        <taxon>Polyphaga</taxon>
        <taxon>Cucujiformia</taxon>
        <taxon>Curculionidae</taxon>
        <taxon>Dryophthorinae</taxon>
        <taxon>Rhynchophorus</taxon>
    </lineage>
</organism>
<gene>
    <name evidence="3" type="ORF">GWI33_001364</name>
    <name evidence="2" type="ORF">GWI33_001530</name>
</gene>